<dbReference type="Proteomes" id="UP000070366">
    <property type="component" value="Unassembled WGS sequence"/>
</dbReference>
<gene>
    <name evidence="1" type="ORF">HMPREF3293_01019</name>
</gene>
<dbReference type="EMBL" id="LSZW01000047">
    <property type="protein sequence ID" value="KXK66282.1"/>
    <property type="molecule type" value="Genomic_DNA"/>
</dbReference>
<keyword evidence="2" id="KW-1185">Reference proteome</keyword>
<protein>
    <submittedName>
        <fullName evidence="1">Uncharacterized protein</fullName>
    </submittedName>
</protein>
<comment type="caution">
    <text evidence="1">The sequence shown here is derived from an EMBL/GenBank/DDBJ whole genome shotgun (WGS) entry which is preliminary data.</text>
</comment>
<name>A0A136Q6L6_9FIRM</name>
<evidence type="ECO:0000313" key="1">
    <source>
        <dbReference type="EMBL" id="KXK66282.1"/>
    </source>
</evidence>
<organism evidence="1 2">
    <name type="scientific">Christensenella minuta</name>
    <dbReference type="NCBI Taxonomy" id="626937"/>
    <lineage>
        <taxon>Bacteria</taxon>
        <taxon>Bacillati</taxon>
        <taxon>Bacillota</taxon>
        <taxon>Clostridia</taxon>
        <taxon>Christensenellales</taxon>
        <taxon>Christensenellaceae</taxon>
        <taxon>Christensenella</taxon>
    </lineage>
</organism>
<reference evidence="1 2" key="1">
    <citation type="submission" date="2016-02" db="EMBL/GenBank/DDBJ databases">
        <authorList>
            <person name="Wen L."/>
            <person name="He K."/>
            <person name="Yang H."/>
        </authorList>
    </citation>
    <scope>NUCLEOTIDE SEQUENCE [LARGE SCALE GENOMIC DNA]</scope>
    <source>
        <strain evidence="1 2">DSM 22607</strain>
    </source>
</reference>
<accession>A0A136Q6L6</accession>
<evidence type="ECO:0000313" key="2">
    <source>
        <dbReference type="Proteomes" id="UP000070366"/>
    </source>
</evidence>
<dbReference type="STRING" id="626937.HMPREF3293_01019"/>
<sequence>MILPILIDFPSKFEKRCGKSFFGFFRSAFAVHVLNYKAAKMKSQGISMKK</sequence>
<dbReference type="AlphaFoldDB" id="A0A136Q6L6"/>
<proteinExistence type="predicted"/>